<dbReference type="OMA" id="HFELIND"/>
<dbReference type="SUPFAM" id="SSF54695">
    <property type="entry name" value="POZ domain"/>
    <property type="match status" value="1"/>
</dbReference>
<organism evidence="3 4">
    <name type="scientific">Tieghemostelium lacteum</name>
    <name type="common">Slime mold</name>
    <name type="synonym">Dictyostelium lacteum</name>
    <dbReference type="NCBI Taxonomy" id="361077"/>
    <lineage>
        <taxon>Eukaryota</taxon>
        <taxon>Amoebozoa</taxon>
        <taxon>Evosea</taxon>
        <taxon>Eumycetozoa</taxon>
        <taxon>Dictyostelia</taxon>
        <taxon>Dictyosteliales</taxon>
        <taxon>Raperosteliaceae</taxon>
        <taxon>Tieghemostelium</taxon>
    </lineage>
</organism>
<name>A0A152A6S0_TIELA</name>
<dbReference type="InterPro" id="IPR000210">
    <property type="entry name" value="BTB/POZ_dom"/>
</dbReference>
<evidence type="ECO:0000259" key="1">
    <source>
        <dbReference type="PROSITE" id="PS50097"/>
    </source>
</evidence>
<protein>
    <recommendedName>
        <fullName evidence="5">BTB domain-containing protein</fullName>
    </recommendedName>
</protein>
<dbReference type="InterPro" id="IPR006571">
    <property type="entry name" value="TLDc_dom"/>
</dbReference>
<dbReference type="InterPro" id="IPR011333">
    <property type="entry name" value="SKP1/BTB/POZ_sf"/>
</dbReference>
<dbReference type="Pfam" id="PF02214">
    <property type="entry name" value="BTB_2"/>
    <property type="match status" value="1"/>
</dbReference>
<evidence type="ECO:0000313" key="4">
    <source>
        <dbReference type="Proteomes" id="UP000076078"/>
    </source>
</evidence>
<feature type="domain" description="TLDc" evidence="2">
    <location>
        <begin position="125"/>
        <end position="284"/>
    </location>
</feature>
<dbReference type="InterPro" id="IPR003131">
    <property type="entry name" value="T1-type_BTB"/>
</dbReference>
<sequence length="284" mass="31824">MDLPIASKSEYKLSQQNHIKLNIGGTLFITKKEILSGGSSYFNALISGSSNPEFIDGTSEIFIDKDPDVFKVILRYLRGYTFDKKTLDQCGVPIQHLLEDSKSLGVNKLTILINESVFTSHHGGTLLQFGHQKIILGWLGNKFSNIKLLFSSRAHSNSSEKFRENCSLKGPTVTIIKSEKNLFGGYNAKSWDERNNSPNSTGISEFIFTLVNPHNIPPSWYVSNRDPNPYSPHSGPFFGNDIILMPHLSIRFPQHYKDTTGKGQETFTGSSNSILDYYEVYSLS</sequence>
<dbReference type="InParanoid" id="A0A152A6S0"/>
<keyword evidence="4" id="KW-1185">Reference proteome</keyword>
<dbReference type="GO" id="GO:0051260">
    <property type="term" value="P:protein homooligomerization"/>
    <property type="evidence" value="ECO:0007669"/>
    <property type="project" value="InterPro"/>
</dbReference>
<gene>
    <name evidence="3" type="ORF">DLAC_00732</name>
</gene>
<evidence type="ECO:0008006" key="5">
    <source>
        <dbReference type="Google" id="ProtNLM"/>
    </source>
</evidence>
<dbReference type="Gene3D" id="3.30.710.10">
    <property type="entry name" value="Potassium Channel Kv1.1, Chain A"/>
    <property type="match status" value="1"/>
</dbReference>
<dbReference type="PANTHER" id="PTHR11145:SF8">
    <property type="entry name" value="RE57120P"/>
    <property type="match status" value="1"/>
</dbReference>
<dbReference type="Pfam" id="PF07534">
    <property type="entry name" value="TLD"/>
    <property type="match status" value="1"/>
</dbReference>
<accession>A0A152A6S0</accession>
<dbReference type="CDD" id="cd18316">
    <property type="entry name" value="BTB_POZ_KCTD-like"/>
    <property type="match status" value="1"/>
</dbReference>
<evidence type="ECO:0000259" key="2">
    <source>
        <dbReference type="PROSITE" id="PS51886"/>
    </source>
</evidence>
<dbReference type="PANTHER" id="PTHR11145">
    <property type="entry name" value="BTB/POZ DOMAIN-CONTAINING ADAPTER FOR CUL3-MEDIATED RHOA DEGRADATION PROTEIN FAMILY MEMBER"/>
    <property type="match status" value="1"/>
</dbReference>
<dbReference type="OrthoDB" id="17470at2759"/>
<dbReference type="InterPro" id="IPR045068">
    <property type="entry name" value="BACURD1-3"/>
</dbReference>
<dbReference type="EMBL" id="LODT01000004">
    <property type="protein sequence ID" value="KYR01942.1"/>
    <property type="molecule type" value="Genomic_DNA"/>
</dbReference>
<dbReference type="Proteomes" id="UP000076078">
    <property type="component" value="Unassembled WGS sequence"/>
</dbReference>
<feature type="domain" description="BTB" evidence="1">
    <location>
        <begin position="17"/>
        <end position="78"/>
    </location>
</feature>
<dbReference type="SMART" id="SM00225">
    <property type="entry name" value="BTB"/>
    <property type="match status" value="1"/>
</dbReference>
<dbReference type="PROSITE" id="PS51886">
    <property type="entry name" value="TLDC"/>
    <property type="match status" value="1"/>
</dbReference>
<dbReference type="AlphaFoldDB" id="A0A152A6S0"/>
<comment type="caution">
    <text evidence="3">The sequence shown here is derived from an EMBL/GenBank/DDBJ whole genome shotgun (WGS) entry which is preliminary data.</text>
</comment>
<reference evidence="3 4" key="1">
    <citation type="submission" date="2015-12" db="EMBL/GenBank/DDBJ databases">
        <title>Dictyostelia acquired genes for synthesis and detection of signals that induce cell-type specialization by lateral gene transfer from prokaryotes.</title>
        <authorList>
            <person name="Gloeckner G."/>
            <person name="Schaap P."/>
        </authorList>
    </citation>
    <scope>NUCLEOTIDE SEQUENCE [LARGE SCALE GENOMIC DNA]</scope>
    <source>
        <strain evidence="3 4">TK</strain>
    </source>
</reference>
<proteinExistence type="predicted"/>
<evidence type="ECO:0000313" key="3">
    <source>
        <dbReference type="EMBL" id="KYR01942.1"/>
    </source>
</evidence>
<dbReference type="PROSITE" id="PS50097">
    <property type="entry name" value="BTB"/>
    <property type="match status" value="1"/>
</dbReference>